<gene>
    <name evidence="7" type="ORF">SCHPADRAFT_821021</name>
</gene>
<evidence type="ECO:0000313" key="7">
    <source>
        <dbReference type="EMBL" id="KLO17637.1"/>
    </source>
</evidence>
<dbReference type="GO" id="GO:0071949">
    <property type="term" value="F:FAD binding"/>
    <property type="evidence" value="ECO:0007669"/>
    <property type="project" value="InterPro"/>
</dbReference>
<sequence>MLPSQSAPMSTYPLQPVLKDLFHRTASVSLKFVVVGGSIGGLAAAYNLIQAGHEVLVLEASSGKDFTSRSSGIRVPPNLTRLLLHWGLKSEVDQVSIKCPRIDFRAGRTGEILGGLTYHEQIMKELQAHAVNMHVRRSNYLYRMIHDIAVQAGARIRYNAKVVDVDPSVPHVVLEGGERVKGDLIIGADGGQSFVREKLFGKDEFQVGPSNGYNFLIPAELMKKDPELAPFTEEGTWTAWMHSGKGVICHMANREYYYGIMLQRGGEIGRGWTSHVSPKDFDFSDFDPRFARTMALATDVIEQQHTLHEPLEDWFDDDGHVVLMGDAVHELIPGTSHGAALAVEDAAVLGSLFSRLRSRDSGEIIRLLSAYQEIRQQRCEEITKGEEERGQWVAFIDGSPEQIKRDEDFRASKANEEKFKLGWGDIDEEYLRAAWESFKGPFGYDAYDAADDWWIDWGLLQARMSAFSDPNAGSFLDSSATMVMEGLTRTKVESVC</sequence>
<organism evidence="7 8">
    <name type="scientific">Schizopora paradoxa</name>
    <dbReference type="NCBI Taxonomy" id="27342"/>
    <lineage>
        <taxon>Eukaryota</taxon>
        <taxon>Fungi</taxon>
        <taxon>Dikarya</taxon>
        <taxon>Basidiomycota</taxon>
        <taxon>Agaricomycotina</taxon>
        <taxon>Agaricomycetes</taxon>
        <taxon>Hymenochaetales</taxon>
        <taxon>Schizoporaceae</taxon>
        <taxon>Schizopora</taxon>
    </lineage>
</organism>
<dbReference type="GO" id="GO:0004497">
    <property type="term" value="F:monooxygenase activity"/>
    <property type="evidence" value="ECO:0007669"/>
    <property type="project" value="UniProtKB-KW"/>
</dbReference>
<dbReference type="PRINTS" id="PR00420">
    <property type="entry name" value="RNGMNOXGNASE"/>
</dbReference>
<keyword evidence="4" id="KW-0560">Oxidoreductase</keyword>
<dbReference type="AlphaFoldDB" id="A0A0H2S1A5"/>
<dbReference type="Gene3D" id="3.50.50.60">
    <property type="entry name" value="FAD/NAD(P)-binding domain"/>
    <property type="match status" value="1"/>
</dbReference>
<dbReference type="PANTHER" id="PTHR13789:SF309">
    <property type="entry name" value="PUTATIVE (AFU_ORTHOLOGUE AFUA_6G14510)-RELATED"/>
    <property type="match status" value="1"/>
</dbReference>
<dbReference type="STRING" id="27342.A0A0H2S1A5"/>
<evidence type="ECO:0000313" key="8">
    <source>
        <dbReference type="Proteomes" id="UP000053477"/>
    </source>
</evidence>
<evidence type="ECO:0000256" key="3">
    <source>
        <dbReference type="ARBA" id="ARBA00022827"/>
    </source>
</evidence>
<dbReference type="OrthoDB" id="1878542at2759"/>
<evidence type="ECO:0000256" key="4">
    <source>
        <dbReference type="ARBA" id="ARBA00023002"/>
    </source>
</evidence>
<keyword evidence="8" id="KW-1185">Reference proteome</keyword>
<dbReference type="InterPro" id="IPR036188">
    <property type="entry name" value="FAD/NAD-bd_sf"/>
</dbReference>
<dbReference type="Proteomes" id="UP000053477">
    <property type="component" value="Unassembled WGS sequence"/>
</dbReference>
<evidence type="ECO:0000256" key="2">
    <source>
        <dbReference type="ARBA" id="ARBA00022630"/>
    </source>
</evidence>
<proteinExistence type="inferred from homology"/>
<dbReference type="InParanoid" id="A0A0H2S1A5"/>
<dbReference type="InterPro" id="IPR002938">
    <property type="entry name" value="FAD-bd"/>
</dbReference>
<protein>
    <submittedName>
        <fullName evidence="7">FAD/NAD(P)-binding domain-containing protein</fullName>
    </submittedName>
</protein>
<accession>A0A0H2S1A5</accession>
<evidence type="ECO:0000259" key="6">
    <source>
        <dbReference type="Pfam" id="PF01494"/>
    </source>
</evidence>
<keyword evidence="5" id="KW-0503">Monooxygenase</keyword>
<dbReference type="SUPFAM" id="SSF51905">
    <property type="entry name" value="FAD/NAD(P)-binding domain"/>
    <property type="match status" value="1"/>
</dbReference>
<evidence type="ECO:0000256" key="5">
    <source>
        <dbReference type="ARBA" id="ARBA00023033"/>
    </source>
</evidence>
<keyword evidence="3" id="KW-0274">FAD</keyword>
<dbReference type="InterPro" id="IPR050493">
    <property type="entry name" value="FAD-dep_Monooxygenase_BioMet"/>
</dbReference>
<dbReference type="Pfam" id="PF01494">
    <property type="entry name" value="FAD_binding_3"/>
    <property type="match status" value="1"/>
</dbReference>
<dbReference type="PANTHER" id="PTHR13789">
    <property type="entry name" value="MONOOXYGENASE"/>
    <property type="match status" value="1"/>
</dbReference>
<feature type="domain" description="FAD-binding" evidence="6">
    <location>
        <begin position="33"/>
        <end position="383"/>
    </location>
</feature>
<keyword evidence="2" id="KW-0285">Flavoprotein</keyword>
<dbReference type="EMBL" id="KQ085902">
    <property type="protein sequence ID" value="KLO17637.1"/>
    <property type="molecule type" value="Genomic_DNA"/>
</dbReference>
<reference evidence="7 8" key="1">
    <citation type="submission" date="2015-04" db="EMBL/GenBank/DDBJ databases">
        <title>Complete genome sequence of Schizopora paradoxa KUC8140, a cosmopolitan wood degrader in East Asia.</title>
        <authorList>
            <consortium name="DOE Joint Genome Institute"/>
            <person name="Min B."/>
            <person name="Park H."/>
            <person name="Jang Y."/>
            <person name="Kim J.-J."/>
            <person name="Kim K.H."/>
            <person name="Pangilinan J."/>
            <person name="Lipzen A."/>
            <person name="Riley R."/>
            <person name="Grigoriev I.V."/>
            <person name="Spatafora J.W."/>
            <person name="Choi I.-G."/>
        </authorList>
    </citation>
    <scope>NUCLEOTIDE SEQUENCE [LARGE SCALE GENOMIC DNA]</scope>
    <source>
        <strain evidence="7 8">KUC8140</strain>
    </source>
</reference>
<evidence type="ECO:0000256" key="1">
    <source>
        <dbReference type="ARBA" id="ARBA00007992"/>
    </source>
</evidence>
<comment type="similarity">
    <text evidence="1">Belongs to the paxM FAD-dependent monooxygenase family.</text>
</comment>
<name>A0A0H2S1A5_9AGAM</name>